<dbReference type="GO" id="GO:0004252">
    <property type="term" value="F:serine-type endopeptidase activity"/>
    <property type="evidence" value="ECO:0007669"/>
    <property type="project" value="InterPro"/>
</dbReference>
<accession>A0A835GB00</accession>
<sequence length="468" mass="53316">MGKKLCYHTNSLELSVGVLWERLRCSADALQSVPEGTVADMGRFPWIGLVQHSFYIAGRVNFAITGAVLIHPAFAIAAAEDMVKINPVELKNNTKLILWGSKGKQTEKYAIDVMDYILHPQFHEKLTFATIALLDLVGWSESQINDWKAPVLPICMPIKGGGLFTDMYAVKLTDATKEMQKEVYRMKYVGDQDCEEFYYKAKLSYAKTNPVNPLCAVSETVKTPCVWDAGTVLITRQSWGFWKLLGFAVKGPGCGAPTRFLNIHDYLPWINDVITRKPFEDYEDEYKLAMRRLSPYKFVLFKSNTKIPKGLGQCDRRQRGDVLYKDSSEFVTNSNLAQGFFYVMISQIANFKCVEITIDCKERTNAAIWLEHNCHPDVMGLAYNQDRGGERQRMTCFVYFKTTAFVEVRFIFSFSATIEVGIYGKEESPRNIPNPFKSSQHTLPHGGRLVADLKFGHWTPENLWWYGL</sequence>
<evidence type="ECO:0000313" key="4">
    <source>
        <dbReference type="EMBL" id="KAF9410892.1"/>
    </source>
</evidence>
<dbReference type="InterPro" id="IPR043504">
    <property type="entry name" value="Peptidase_S1_PA_chymotrypsin"/>
</dbReference>
<proteinExistence type="inferred from homology"/>
<dbReference type="SMART" id="SM00020">
    <property type="entry name" value="Tryp_SPc"/>
    <property type="match status" value="1"/>
</dbReference>
<dbReference type="Proteomes" id="UP000648187">
    <property type="component" value="Unassembled WGS sequence"/>
</dbReference>
<reference evidence="4" key="1">
    <citation type="submission" date="2020-08" db="EMBL/GenBank/DDBJ databases">
        <title>Spodoptera exigua strain:BAW_Kor-Di-RS1 Genome sequencing and assembly.</title>
        <authorList>
            <person name="Kim J."/>
            <person name="Nam H.Y."/>
            <person name="Kwon M."/>
            <person name="Choi J.H."/>
            <person name="Cho S.R."/>
            <person name="Kim G.-H."/>
        </authorList>
    </citation>
    <scope>NUCLEOTIDE SEQUENCE</scope>
    <source>
        <strain evidence="4">BAW_Kor-Di-RS1</strain>
        <tissue evidence="4">Whole-body</tissue>
    </source>
</reference>
<protein>
    <recommendedName>
        <fullName evidence="3">Peptidase S1 domain-containing protein</fullName>
    </recommendedName>
</protein>
<keyword evidence="5" id="KW-1185">Reference proteome</keyword>
<dbReference type="PANTHER" id="PTHR24256">
    <property type="entry name" value="TRYPTASE-RELATED"/>
    <property type="match status" value="1"/>
</dbReference>
<dbReference type="GO" id="GO:0006508">
    <property type="term" value="P:proteolysis"/>
    <property type="evidence" value="ECO:0007669"/>
    <property type="project" value="InterPro"/>
</dbReference>
<comment type="caution">
    <text evidence="4">The sequence shown here is derived from an EMBL/GenBank/DDBJ whole genome shotgun (WGS) entry which is preliminary data.</text>
</comment>
<name>A0A835GB00_SPOEX</name>
<gene>
    <name evidence="4" type="ORF">HW555_010179</name>
</gene>
<evidence type="ECO:0000259" key="3">
    <source>
        <dbReference type="PROSITE" id="PS50240"/>
    </source>
</evidence>
<evidence type="ECO:0000256" key="1">
    <source>
        <dbReference type="ARBA" id="ARBA00023157"/>
    </source>
</evidence>
<dbReference type="PROSITE" id="PS50240">
    <property type="entry name" value="TRYPSIN_DOM"/>
    <property type="match status" value="1"/>
</dbReference>
<dbReference type="Pfam" id="PF00089">
    <property type="entry name" value="Trypsin"/>
    <property type="match status" value="1"/>
</dbReference>
<evidence type="ECO:0000256" key="2">
    <source>
        <dbReference type="ARBA" id="ARBA00024195"/>
    </source>
</evidence>
<feature type="domain" description="Peptidase S1" evidence="3">
    <location>
        <begin position="33"/>
        <end position="275"/>
    </location>
</feature>
<keyword evidence="1" id="KW-1015">Disulfide bond</keyword>
<evidence type="ECO:0000313" key="5">
    <source>
        <dbReference type="Proteomes" id="UP000648187"/>
    </source>
</evidence>
<dbReference type="InterPro" id="IPR009003">
    <property type="entry name" value="Peptidase_S1_PA"/>
</dbReference>
<dbReference type="EMBL" id="JACKWZ010000242">
    <property type="protein sequence ID" value="KAF9410892.1"/>
    <property type="molecule type" value="Genomic_DNA"/>
</dbReference>
<organism evidence="4 5">
    <name type="scientific">Spodoptera exigua</name>
    <name type="common">Beet armyworm</name>
    <name type="synonym">Noctua fulgens</name>
    <dbReference type="NCBI Taxonomy" id="7107"/>
    <lineage>
        <taxon>Eukaryota</taxon>
        <taxon>Metazoa</taxon>
        <taxon>Ecdysozoa</taxon>
        <taxon>Arthropoda</taxon>
        <taxon>Hexapoda</taxon>
        <taxon>Insecta</taxon>
        <taxon>Pterygota</taxon>
        <taxon>Neoptera</taxon>
        <taxon>Endopterygota</taxon>
        <taxon>Lepidoptera</taxon>
        <taxon>Glossata</taxon>
        <taxon>Ditrysia</taxon>
        <taxon>Noctuoidea</taxon>
        <taxon>Noctuidae</taxon>
        <taxon>Amphipyrinae</taxon>
        <taxon>Spodoptera</taxon>
    </lineage>
</organism>
<dbReference type="AlphaFoldDB" id="A0A835GB00"/>
<dbReference type="Gene3D" id="2.40.10.10">
    <property type="entry name" value="Trypsin-like serine proteases"/>
    <property type="match status" value="1"/>
</dbReference>
<dbReference type="InterPro" id="IPR001254">
    <property type="entry name" value="Trypsin_dom"/>
</dbReference>
<dbReference type="InterPro" id="IPR051487">
    <property type="entry name" value="Ser/Thr_Proteases_Immune/Dev"/>
</dbReference>
<comment type="similarity">
    <text evidence="2">Belongs to the peptidase S1 family. CLIP subfamily.</text>
</comment>
<dbReference type="SUPFAM" id="SSF50494">
    <property type="entry name" value="Trypsin-like serine proteases"/>
    <property type="match status" value="1"/>
</dbReference>